<dbReference type="InterPro" id="IPR036412">
    <property type="entry name" value="HAD-like_sf"/>
</dbReference>
<comment type="catalytic activity">
    <reaction evidence="6">
        <text>O-phospho-L-threonyl-[protein] + H2O = L-threonyl-[protein] + phosphate</text>
        <dbReference type="Rhea" id="RHEA:47004"/>
        <dbReference type="Rhea" id="RHEA-COMP:11060"/>
        <dbReference type="Rhea" id="RHEA-COMP:11605"/>
        <dbReference type="ChEBI" id="CHEBI:15377"/>
        <dbReference type="ChEBI" id="CHEBI:30013"/>
        <dbReference type="ChEBI" id="CHEBI:43474"/>
        <dbReference type="ChEBI" id="CHEBI:61977"/>
        <dbReference type="EC" id="3.1.3.16"/>
    </reaction>
</comment>
<feature type="region of interest" description="Disordered" evidence="8">
    <location>
        <begin position="520"/>
        <end position="542"/>
    </location>
</feature>
<dbReference type="SUPFAM" id="SSF56784">
    <property type="entry name" value="HAD-like"/>
    <property type="match status" value="1"/>
</dbReference>
<evidence type="ECO:0000256" key="1">
    <source>
        <dbReference type="ARBA" id="ARBA00004123"/>
    </source>
</evidence>
<keyword evidence="7" id="KW-0694">RNA-binding</keyword>
<proteinExistence type="predicted"/>
<dbReference type="GO" id="GO:0005634">
    <property type="term" value="C:nucleus"/>
    <property type="evidence" value="ECO:0007669"/>
    <property type="project" value="UniProtKB-SubCell"/>
</dbReference>
<dbReference type="SMART" id="SM00358">
    <property type="entry name" value="DSRM"/>
    <property type="match status" value="2"/>
</dbReference>
<dbReference type="InterPro" id="IPR023214">
    <property type="entry name" value="HAD_sf"/>
</dbReference>
<dbReference type="EMBL" id="JACMSC010000018">
    <property type="protein sequence ID" value="KAG6476381.1"/>
    <property type="molecule type" value="Genomic_DNA"/>
</dbReference>
<dbReference type="AlphaFoldDB" id="A0A8J5EXC4"/>
<organism evidence="11 12">
    <name type="scientific">Zingiber officinale</name>
    <name type="common">Ginger</name>
    <name type="synonym">Amomum zingiber</name>
    <dbReference type="NCBI Taxonomy" id="94328"/>
    <lineage>
        <taxon>Eukaryota</taxon>
        <taxon>Viridiplantae</taxon>
        <taxon>Streptophyta</taxon>
        <taxon>Embryophyta</taxon>
        <taxon>Tracheophyta</taxon>
        <taxon>Spermatophyta</taxon>
        <taxon>Magnoliopsida</taxon>
        <taxon>Liliopsida</taxon>
        <taxon>Zingiberales</taxon>
        <taxon>Zingiberaceae</taxon>
        <taxon>Zingiber</taxon>
    </lineage>
</organism>
<dbReference type="Pfam" id="PF03031">
    <property type="entry name" value="NIF"/>
    <property type="match status" value="1"/>
</dbReference>
<feature type="region of interest" description="Disordered" evidence="8">
    <location>
        <begin position="666"/>
        <end position="693"/>
    </location>
</feature>
<dbReference type="PANTHER" id="PTHR23081">
    <property type="entry name" value="RNA POLYMERASE II CTD PHOSPHATASE"/>
    <property type="match status" value="1"/>
</dbReference>
<dbReference type="Pfam" id="PF00035">
    <property type="entry name" value="dsrm"/>
    <property type="match status" value="2"/>
</dbReference>
<evidence type="ECO:0000256" key="2">
    <source>
        <dbReference type="ARBA" id="ARBA00013081"/>
    </source>
</evidence>
<dbReference type="PROSITE" id="PS50137">
    <property type="entry name" value="DS_RBD"/>
    <property type="match status" value="2"/>
</dbReference>
<comment type="caution">
    <text evidence="11">The sequence shown here is derived from an EMBL/GenBank/DDBJ whole genome shotgun (WGS) entry which is preliminary data.</text>
</comment>
<accession>A0A8J5EXC4</accession>
<sequence>MVKSAVYYENSFLGEAEIIPQNSNTGSWIREIRISHLSPPSERCLPLAILHTVASGGVCFKMESKLPLSNDSPLLSLHASLATENKTAVVPIGEAELHLVAMASKKNPMPIPYFWGFILPSGLYDSSLTMLNLRCLGIVFDLDETLLVANTMRSFEDRIDALQRKINNETDPQRIAGMVTEIQRYQEDKSILKQYAENDQVAENGKIHKVQAEMVPPLSDSHQLITRPVIRLQEKNIILTRVNPSIRDTSVLVRLRPAWEDLRSYLTAKGRKRFEVYVCTMAERDYALEMWRLLDPESNLISSSKLLDRIVCVKSGSRKSLLNVFHDGICHPKMALVIDDRLKVWDEKDQPRVHVVPAFAPYYAPQAETNITIPVLCVARNVACNVRGGFFKEFDEGILPRIGETTYEDEMRDFPVAPDVGNFLISEDDCSTLNINKDQLGYDGTVDTEAERKLKEASCSLQVIQPVVTNFVPMPVSSIPHVLPTFGTTSLGAMQMMVPLPNNQVAQPVTVGRPVGQLTFPEASFQGSPAREEGEVPESELDPDTRRRLLILQHGQDTREPTTTFPLSPPLNVSIPSAHPQGNWFPLEEEINPRQQRRAAKEFSRDSDPARYRKRFRHPSFMQGGESSVPSDRVLPETRRFPMQLNNGGKRVRSNNSPSFNSFQGEEMPVGQNTSSHKDAQFEHRQATIEQPESPARVLQEIATKCGNKMEFRTTLCDTTELQFAIEVWFVGEKLGDAVGKTRKEALHRAAEISLRHLAEKYLSTGTNIAQGDIYKFSESKENGVINDSGSFGFLSCPRNDVVPVESTSEDSRTMDQRSLGTQRPSFVTSLKELCVMEGFSLVFKDESLPSNGAVNKGEVSAQVEIAGQILGRGVGTTWHEAKIQAAEEALGMLKSMLGQFTRKLSSSPRQLLPPPPADYYRRYYLTAAASFSDLLPMEPLDLEGLNGMKETAKGPDNLVEARLTSLIYEKSAGDLLSRRHVLGSALDLSNVHIIMDEGLEGKYKTKAMGITKEVMTFVKNVSMHPKTWLDFPLLPDEKESDDFDMSVAQKEHAWIVERLH</sequence>
<dbReference type="InterPro" id="IPR039189">
    <property type="entry name" value="Fcp1"/>
</dbReference>
<dbReference type="GO" id="GO:0008420">
    <property type="term" value="F:RNA polymerase II CTD heptapeptide repeat phosphatase activity"/>
    <property type="evidence" value="ECO:0007669"/>
    <property type="project" value="InterPro"/>
</dbReference>
<dbReference type="GO" id="GO:0003723">
    <property type="term" value="F:RNA binding"/>
    <property type="evidence" value="ECO:0007669"/>
    <property type="project" value="UniProtKB-UniRule"/>
</dbReference>
<comment type="subcellular location">
    <subcellularLocation>
        <location evidence="1">Nucleus</location>
    </subcellularLocation>
</comment>
<dbReference type="EC" id="3.1.3.16" evidence="2"/>
<protein>
    <recommendedName>
        <fullName evidence="2">protein-serine/threonine phosphatase</fullName>
        <ecNumber evidence="2">3.1.3.16</ecNumber>
    </recommendedName>
</protein>
<dbReference type="Gene3D" id="3.40.50.1000">
    <property type="entry name" value="HAD superfamily/HAD-like"/>
    <property type="match status" value="1"/>
</dbReference>
<dbReference type="SMART" id="SM00577">
    <property type="entry name" value="CPDc"/>
    <property type="match status" value="1"/>
</dbReference>
<dbReference type="SUPFAM" id="SSF54768">
    <property type="entry name" value="dsRNA-binding domain-like"/>
    <property type="match status" value="2"/>
</dbReference>
<evidence type="ECO:0000259" key="9">
    <source>
        <dbReference type="PROSITE" id="PS50137"/>
    </source>
</evidence>
<feature type="domain" description="FCP1 homology" evidence="10">
    <location>
        <begin position="131"/>
        <end position="382"/>
    </location>
</feature>
<keyword evidence="3" id="KW-0378">Hydrolase</keyword>
<evidence type="ECO:0000256" key="6">
    <source>
        <dbReference type="ARBA" id="ARBA00048336"/>
    </source>
</evidence>
<name>A0A8J5EXC4_ZINOF</name>
<evidence type="ECO:0000313" key="12">
    <source>
        <dbReference type="Proteomes" id="UP000734854"/>
    </source>
</evidence>
<dbReference type="FunFam" id="3.40.50.1000:FF:000035">
    <property type="entry name" value="RNA polymerase II C-terminal domain phosphatase-like 1"/>
    <property type="match status" value="1"/>
</dbReference>
<dbReference type="Gene3D" id="3.30.160.20">
    <property type="match status" value="2"/>
</dbReference>
<feature type="compositionally biased region" description="Basic and acidic residues" evidence="8">
    <location>
        <begin position="676"/>
        <end position="687"/>
    </location>
</feature>
<evidence type="ECO:0000256" key="4">
    <source>
        <dbReference type="ARBA" id="ARBA00023242"/>
    </source>
</evidence>
<reference evidence="11 12" key="1">
    <citation type="submission" date="2020-08" db="EMBL/GenBank/DDBJ databases">
        <title>Plant Genome Project.</title>
        <authorList>
            <person name="Zhang R.-G."/>
        </authorList>
    </citation>
    <scope>NUCLEOTIDE SEQUENCE [LARGE SCALE GENOMIC DNA]</scope>
    <source>
        <tissue evidence="11">Rhizome</tissue>
    </source>
</reference>
<dbReference type="PROSITE" id="PS50969">
    <property type="entry name" value="FCP1"/>
    <property type="match status" value="1"/>
</dbReference>
<dbReference type="InterPro" id="IPR004274">
    <property type="entry name" value="FCP1_dom"/>
</dbReference>
<dbReference type="InterPro" id="IPR014720">
    <property type="entry name" value="dsRBD_dom"/>
</dbReference>
<keyword evidence="4" id="KW-0539">Nucleus</keyword>
<dbReference type="PANTHER" id="PTHR23081:SF0">
    <property type="entry name" value="RNA POLYMERASE II C-TERMINAL DOMAIN PHOSPHATASE-LIKE 1"/>
    <property type="match status" value="1"/>
</dbReference>
<evidence type="ECO:0000256" key="3">
    <source>
        <dbReference type="ARBA" id="ARBA00022801"/>
    </source>
</evidence>
<evidence type="ECO:0000256" key="7">
    <source>
        <dbReference type="PROSITE-ProRule" id="PRU00266"/>
    </source>
</evidence>
<dbReference type="Proteomes" id="UP000734854">
    <property type="component" value="Unassembled WGS sequence"/>
</dbReference>
<evidence type="ECO:0000256" key="8">
    <source>
        <dbReference type="SAM" id="MobiDB-lite"/>
    </source>
</evidence>
<keyword evidence="12" id="KW-1185">Reference proteome</keyword>
<evidence type="ECO:0000259" key="10">
    <source>
        <dbReference type="PROSITE" id="PS50969"/>
    </source>
</evidence>
<gene>
    <name evidence="11" type="ORF">ZIOFF_065621</name>
</gene>
<feature type="domain" description="DRBM" evidence="9">
    <location>
        <begin position="694"/>
        <end position="760"/>
    </location>
</feature>
<feature type="domain" description="DRBM" evidence="9">
    <location>
        <begin position="826"/>
        <end position="896"/>
    </location>
</feature>
<comment type="catalytic activity">
    <reaction evidence="5">
        <text>O-phospho-L-seryl-[protein] + H2O = L-seryl-[protein] + phosphate</text>
        <dbReference type="Rhea" id="RHEA:20629"/>
        <dbReference type="Rhea" id="RHEA-COMP:9863"/>
        <dbReference type="Rhea" id="RHEA-COMP:11604"/>
        <dbReference type="ChEBI" id="CHEBI:15377"/>
        <dbReference type="ChEBI" id="CHEBI:29999"/>
        <dbReference type="ChEBI" id="CHEBI:43474"/>
        <dbReference type="ChEBI" id="CHEBI:83421"/>
        <dbReference type="EC" id="3.1.3.16"/>
    </reaction>
</comment>
<evidence type="ECO:0000256" key="5">
    <source>
        <dbReference type="ARBA" id="ARBA00047761"/>
    </source>
</evidence>
<evidence type="ECO:0000313" key="11">
    <source>
        <dbReference type="EMBL" id="KAG6476381.1"/>
    </source>
</evidence>